<dbReference type="PANTHER" id="PTHR13778">
    <property type="entry name" value="GLYCOSYLTRANSFERASE 8 DOMAIN-CONTAINING PROTEIN"/>
    <property type="match status" value="1"/>
</dbReference>
<dbReference type="AlphaFoldDB" id="A0A1H0Z3Q1"/>
<name>A0A1H0Z3Q1_9LACT</name>
<dbReference type="EMBL" id="FNJW01000008">
    <property type="protein sequence ID" value="SDQ21930.1"/>
    <property type="molecule type" value="Genomic_DNA"/>
</dbReference>
<reference evidence="5" key="1">
    <citation type="submission" date="2016-10" db="EMBL/GenBank/DDBJ databases">
        <authorList>
            <person name="Varghese N."/>
            <person name="Submissions S."/>
        </authorList>
    </citation>
    <scope>NUCLEOTIDE SEQUENCE [LARGE SCALE GENOMIC DNA]</scope>
    <source>
        <strain evidence="5">MPL-11</strain>
    </source>
</reference>
<evidence type="ECO:0000256" key="1">
    <source>
        <dbReference type="ARBA" id="ARBA00022676"/>
    </source>
</evidence>
<dbReference type="CDD" id="cd04194">
    <property type="entry name" value="GT8_A4GalT_like"/>
    <property type="match status" value="1"/>
</dbReference>
<dbReference type="Proteomes" id="UP000199481">
    <property type="component" value="Unassembled WGS sequence"/>
</dbReference>
<dbReference type="OrthoDB" id="5672604at2"/>
<dbReference type="InterPro" id="IPR002495">
    <property type="entry name" value="Glyco_trans_8"/>
</dbReference>
<organism evidence="4 5">
    <name type="scientific">Carnobacterium viridans</name>
    <dbReference type="NCBI Taxonomy" id="174587"/>
    <lineage>
        <taxon>Bacteria</taxon>
        <taxon>Bacillati</taxon>
        <taxon>Bacillota</taxon>
        <taxon>Bacilli</taxon>
        <taxon>Lactobacillales</taxon>
        <taxon>Carnobacteriaceae</taxon>
        <taxon>Carnobacterium</taxon>
    </lineage>
</organism>
<accession>A0A1H0Z3Q1</accession>
<gene>
    <name evidence="4" type="ORF">SAMN04487752_1299</name>
</gene>
<dbReference type="InterPro" id="IPR050748">
    <property type="entry name" value="Glycosyltrans_8_dom-fam"/>
</dbReference>
<dbReference type="InterPro" id="IPR029044">
    <property type="entry name" value="Nucleotide-diphossugar_trans"/>
</dbReference>
<dbReference type="Gene3D" id="3.90.550.10">
    <property type="entry name" value="Spore Coat Polysaccharide Biosynthesis Protein SpsA, Chain A"/>
    <property type="match status" value="1"/>
</dbReference>
<keyword evidence="5" id="KW-1185">Reference proteome</keyword>
<dbReference type="SUPFAM" id="SSF53448">
    <property type="entry name" value="Nucleotide-diphospho-sugar transferases"/>
    <property type="match status" value="1"/>
</dbReference>
<evidence type="ECO:0000313" key="5">
    <source>
        <dbReference type="Proteomes" id="UP000199481"/>
    </source>
</evidence>
<evidence type="ECO:0000256" key="3">
    <source>
        <dbReference type="ARBA" id="ARBA00022723"/>
    </source>
</evidence>
<dbReference type="GO" id="GO:0046872">
    <property type="term" value="F:metal ion binding"/>
    <property type="evidence" value="ECO:0007669"/>
    <property type="project" value="UniProtKB-KW"/>
</dbReference>
<protein>
    <submittedName>
        <fullName evidence="4">Lipopolysaccharide biosynthesis protein, LPS:glycosyltransferase</fullName>
    </submittedName>
</protein>
<sequence>MGERKLIPIVSAADNNYAPYLSVTLKTILDNLSSDYDVAFYIIDDHITSESKEKLEESISNHTATIDYLEVDSELYANVMESDHITQTAYYRISLPDLLEDKHYEKVLYIDSDVLVLDDVSKLYETDIGDKVVGAVIDPGQALVHPRLGIETEDYYFNSGLLLMDLPNWRKAKITEKTLTFLEEQTDKIIYHDQDALNGTLYEKWYALHPKWNAQTSLVFERHQPPNDYYAKAYKEAVNQPSIIHFTGHDKPWNSDEYHPYTKKYLEELKKTPFYDEATKKDAVN</sequence>
<evidence type="ECO:0000313" key="4">
    <source>
        <dbReference type="EMBL" id="SDQ21930.1"/>
    </source>
</evidence>
<dbReference type="RefSeq" id="WP_035020178.1">
    <property type="nucleotide sequence ID" value="NZ_CP084916.1"/>
</dbReference>
<evidence type="ECO:0000256" key="2">
    <source>
        <dbReference type="ARBA" id="ARBA00022679"/>
    </source>
</evidence>
<proteinExistence type="predicted"/>
<keyword evidence="3" id="KW-0479">Metal-binding</keyword>
<dbReference type="PANTHER" id="PTHR13778:SF47">
    <property type="entry name" value="LIPOPOLYSACCHARIDE 1,3-GALACTOSYLTRANSFERASE"/>
    <property type="match status" value="1"/>
</dbReference>
<dbReference type="GO" id="GO:0016757">
    <property type="term" value="F:glycosyltransferase activity"/>
    <property type="evidence" value="ECO:0007669"/>
    <property type="project" value="UniProtKB-KW"/>
</dbReference>
<dbReference type="Pfam" id="PF01501">
    <property type="entry name" value="Glyco_transf_8"/>
    <property type="match status" value="1"/>
</dbReference>
<keyword evidence="1" id="KW-0328">Glycosyltransferase</keyword>
<keyword evidence="2 4" id="KW-0808">Transferase</keyword>